<accession>A0A284RED6</accession>
<reference evidence="3" key="1">
    <citation type="journal article" date="2017" name="Nat. Ecol. Evol.">
        <title>Genome expansion and lineage-specific genetic innovations in the forest pathogenic fungi Armillaria.</title>
        <authorList>
            <person name="Sipos G."/>
            <person name="Prasanna A.N."/>
            <person name="Walter M.C."/>
            <person name="O'Connor E."/>
            <person name="Balint B."/>
            <person name="Krizsan K."/>
            <person name="Kiss B."/>
            <person name="Hess J."/>
            <person name="Varga T."/>
            <person name="Slot J."/>
            <person name="Riley R."/>
            <person name="Boka B."/>
            <person name="Rigling D."/>
            <person name="Barry K."/>
            <person name="Lee J."/>
            <person name="Mihaltcheva S."/>
            <person name="LaButti K."/>
            <person name="Lipzen A."/>
            <person name="Waldron R."/>
            <person name="Moloney N.M."/>
            <person name="Sperisen C."/>
            <person name="Kredics L."/>
            <person name="Vagvoelgyi C."/>
            <person name="Patrignani A."/>
            <person name="Fitzpatrick D."/>
            <person name="Nagy I."/>
            <person name="Doyle S."/>
            <person name="Anderson J.B."/>
            <person name="Grigoriev I.V."/>
            <person name="Gueldener U."/>
            <person name="Muensterkoetter M."/>
            <person name="Nagy L.G."/>
        </authorList>
    </citation>
    <scope>NUCLEOTIDE SEQUENCE [LARGE SCALE GENOMIC DNA]</scope>
    <source>
        <strain evidence="3">C18/9</strain>
    </source>
</reference>
<dbReference type="Proteomes" id="UP000219338">
    <property type="component" value="Unassembled WGS sequence"/>
</dbReference>
<evidence type="ECO:0000313" key="2">
    <source>
        <dbReference type="EMBL" id="SJL07095.1"/>
    </source>
</evidence>
<sequence>MPVRYSAAAKSYVFNSVASFLTEGYPDSVTLLLLVPLALRDTGTGDIGAAKRAQIAKAALALNGHNDIILSTSAGGYTTTECPEIALIIPVDYNPTTLHVAVEQALATEQLSVKAYLQGDVQYYDLGQTELVNIAAVTKVVDLAAARKAIDEVARIPLQLVSREYINVAVTLKSFISGASNVSPNQFAEGFSITAAKYQRLKAARSDTISKEIDGLRISFDALSKETKTNAAMAIMVASGLVTLGKTMYTLYMAVQSAGSVATLASTLLAAVGGIAGVTAIVAIIAVTFGLAWIHLKDAQNVPYGKVSDTRFVEDYIKIGMRETVVKPIQAADPNPPSKPGAFACGCYIYRKFNTLKEGPTIPEPSPPCKPNPRISIGFYGSCMGITFTSGQKFSVGMDCPNTILGGMNSIRMMSRL</sequence>
<keyword evidence="1" id="KW-0812">Transmembrane</keyword>
<gene>
    <name evidence="2" type="ORF">ARMOST_10438</name>
</gene>
<evidence type="ECO:0000313" key="3">
    <source>
        <dbReference type="Proteomes" id="UP000219338"/>
    </source>
</evidence>
<keyword evidence="1" id="KW-1133">Transmembrane helix</keyword>
<proteinExistence type="predicted"/>
<keyword evidence="3" id="KW-1185">Reference proteome</keyword>
<dbReference type="OrthoDB" id="3264430at2759"/>
<protein>
    <submittedName>
        <fullName evidence="2">Uncharacterized protein</fullName>
    </submittedName>
</protein>
<dbReference type="EMBL" id="FUEG01000007">
    <property type="protein sequence ID" value="SJL07095.1"/>
    <property type="molecule type" value="Genomic_DNA"/>
</dbReference>
<organism evidence="2 3">
    <name type="scientific">Armillaria ostoyae</name>
    <name type="common">Armillaria root rot fungus</name>
    <dbReference type="NCBI Taxonomy" id="47428"/>
    <lineage>
        <taxon>Eukaryota</taxon>
        <taxon>Fungi</taxon>
        <taxon>Dikarya</taxon>
        <taxon>Basidiomycota</taxon>
        <taxon>Agaricomycotina</taxon>
        <taxon>Agaricomycetes</taxon>
        <taxon>Agaricomycetidae</taxon>
        <taxon>Agaricales</taxon>
        <taxon>Marasmiineae</taxon>
        <taxon>Physalacriaceae</taxon>
        <taxon>Armillaria</taxon>
    </lineage>
</organism>
<dbReference type="AlphaFoldDB" id="A0A284RED6"/>
<keyword evidence="1" id="KW-0472">Membrane</keyword>
<feature type="transmembrane region" description="Helical" evidence="1">
    <location>
        <begin position="267"/>
        <end position="294"/>
    </location>
</feature>
<evidence type="ECO:0000256" key="1">
    <source>
        <dbReference type="SAM" id="Phobius"/>
    </source>
</evidence>
<name>A0A284RED6_ARMOS</name>
<feature type="transmembrane region" description="Helical" evidence="1">
    <location>
        <begin position="231"/>
        <end position="255"/>
    </location>
</feature>